<dbReference type="InterPro" id="IPR004352">
    <property type="entry name" value="GH114_TIM-barrel"/>
</dbReference>
<dbReference type="AlphaFoldDB" id="A0A806CT02"/>
<name>A0A806CT02_MEIRD</name>
<organism evidence="3 4">
    <name type="scientific">Meiothermus ruber (strain ATCC 35948 / DSM 1279 / VKM B-1258 / 21)</name>
    <name type="common">Thermus ruber</name>
    <dbReference type="NCBI Taxonomy" id="504728"/>
    <lineage>
        <taxon>Bacteria</taxon>
        <taxon>Thermotogati</taxon>
        <taxon>Deinococcota</taxon>
        <taxon>Deinococci</taxon>
        <taxon>Thermales</taxon>
        <taxon>Thermaceae</taxon>
        <taxon>Meiothermus</taxon>
    </lineage>
</organism>
<dbReference type="PROSITE" id="PS51257">
    <property type="entry name" value="PROKAR_LIPOPROTEIN"/>
    <property type="match status" value="1"/>
</dbReference>
<proteinExistence type="predicted"/>
<evidence type="ECO:0000256" key="1">
    <source>
        <dbReference type="SAM" id="SignalP"/>
    </source>
</evidence>
<feature type="chain" id="PRO_5032319463" description="Glycoside-hydrolase family GH114 TIM-barrel domain-containing protein" evidence="1">
    <location>
        <begin position="21"/>
        <end position="277"/>
    </location>
</feature>
<dbReference type="PANTHER" id="PTHR35273">
    <property type="entry name" value="ALPHA-1,4 POLYGALACTOSAMINIDASE, PUTATIVE (AFU_ORTHOLOGUE AFUA_3G07890)-RELATED"/>
    <property type="match status" value="1"/>
</dbReference>
<keyword evidence="4" id="KW-1185">Reference proteome</keyword>
<dbReference type="InterPro" id="IPR017853">
    <property type="entry name" value="GH"/>
</dbReference>
<feature type="signal peptide" evidence="1">
    <location>
        <begin position="1"/>
        <end position="20"/>
    </location>
</feature>
<dbReference type="Pfam" id="PF03537">
    <property type="entry name" value="Glyco_hydro_114"/>
    <property type="match status" value="1"/>
</dbReference>
<dbReference type="Proteomes" id="UP000006655">
    <property type="component" value="Chromosome"/>
</dbReference>
<reference evidence="3 4" key="1">
    <citation type="journal article" date="2010" name="Stand. Genomic Sci.">
        <title>Complete genome sequence of Meiothermus ruber type strain (21).</title>
        <authorList>
            <person name="Tindall B.J."/>
            <person name="Sikorski J."/>
            <person name="Lucas S."/>
            <person name="Goltsman E."/>
            <person name="Copeland A."/>
            <person name="Glavina Del Rio T."/>
            <person name="Nolan M."/>
            <person name="Tice H."/>
            <person name="Cheng J.F."/>
            <person name="Han C."/>
            <person name="Pitluck S."/>
            <person name="Liolios K."/>
            <person name="Ivanova N."/>
            <person name="Mavromatis K."/>
            <person name="Ovchinnikova G."/>
            <person name="Pati A."/>
            <person name="Fahnrich R."/>
            <person name="Goodwin L."/>
            <person name="Chen A."/>
            <person name="Palaniappan K."/>
            <person name="Land M."/>
            <person name="Hauser L."/>
            <person name="Chang Y.J."/>
            <person name="Jeffries C.D."/>
            <person name="Rohde M."/>
            <person name="Goker M."/>
            <person name="Woyke T."/>
            <person name="Bristow J."/>
            <person name="Eisen J.A."/>
            <person name="Markowitz V."/>
            <person name="Hugenholtz P."/>
            <person name="Kyrpides N.C."/>
            <person name="Klenk H.P."/>
            <person name="Lapidus A."/>
        </authorList>
    </citation>
    <scope>NUCLEOTIDE SEQUENCE [LARGE SCALE GENOMIC DNA]</scope>
    <source>
        <strain evidence="4">ATCC 35948 / DSM 1279 / VKM B-1258 / 21</strain>
    </source>
</reference>
<dbReference type="PANTHER" id="PTHR35273:SF2">
    <property type="entry name" value="ALPHA-GALACTOSIDASE"/>
    <property type="match status" value="1"/>
</dbReference>
<accession>A0A806CT02</accession>
<dbReference type="InterPro" id="IPR013785">
    <property type="entry name" value="Aldolase_TIM"/>
</dbReference>
<evidence type="ECO:0000313" key="3">
    <source>
        <dbReference type="EMBL" id="ADD28597.1"/>
    </source>
</evidence>
<sequence>MLLHMLRYLWVLAVAMTACGGTLEFTAPNPTPPSSPAPGGWWKPGVDTTWHIQYTGTLDKNRQVTAYNLDLFDTPASVVQELAARGVKAVCYLSAGSWENWRPDRNLFPPEVLGRNYDGWPGERWLDIRQIDKLAPILRARLDLCKQKGFVGVDPDNVNGYQNNTGFPLTAQDQLRFNRWLAGEAHQRGLAIGLKNTTELLPQLINDFDFLVTEECFAQGWCNQTRPMVQAGKPVLNIEYTDTRIKSASQFCASSVSLGIFSILKRRELDGWVEECR</sequence>
<dbReference type="EMBL" id="CP001743">
    <property type="protein sequence ID" value="ADD28597.1"/>
    <property type="molecule type" value="Genomic_DNA"/>
</dbReference>
<gene>
    <name evidence="3" type="ordered locus">Mrub_1840</name>
</gene>
<feature type="domain" description="Glycoside-hydrolase family GH114 TIM-barrel" evidence="2">
    <location>
        <begin position="49"/>
        <end position="272"/>
    </location>
</feature>
<evidence type="ECO:0000313" key="4">
    <source>
        <dbReference type="Proteomes" id="UP000006655"/>
    </source>
</evidence>
<dbReference type="KEGG" id="mrb:Mrub_1840"/>
<protein>
    <recommendedName>
        <fullName evidence="2">Glycoside-hydrolase family GH114 TIM-barrel domain-containing protein</fullName>
    </recommendedName>
</protein>
<dbReference type="Gene3D" id="3.20.20.70">
    <property type="entry name" value="Aldolase class I"/>
    <property type="match status" value="1"/>
</dbReference>
<dbReference type="SUPFAM" id="SSF51445">
    <property type="entry name" value="(Trans)glycosidases"/>
    <property type="match status" value="1"/>
</dbReference>
<evidence type="ECO:0000259" key="2">
    <source>
        <dbReference type="Pfam" id="PF03537"/>
    </source>
</evidence>
<keyword evidence="1" id="KW-0732">Signal</keyword>